<keyword evidence="1" id="KW-0812">Transmembrane</keyword>
<comment type="caution">
    <text evidence="2">The sequence shown here is derived from an EMBL/GenBank/DDBJ whole genome shotgun (WGS) entry which is preliminary data.</text>
</comment>
<dbReference type="Proteomes" id="UP000627781">
    <property type="component" value="Unassembled WGS sequence"/>
</dbReference>
<keyword evidence="1" id="KW-1133">Transmembrane helix</keyword>
<keyword evidence="3" id="KW-1185">Reference proteome</keyword>
<gene>
    <name evidence="2" type="ORF">H9661_11290</name>
</gene>
<proteinExistence type="predicted"/>
<keyword evidence="1" id="KW-0472">Membrane</keyword>
<organism evidence="2 3">
    <name type="scientific">Clostridium cibarium</name>
    <dbReference type="NCBI Taxonomy" id="2762247"/>
    <lineage>
        <taxon>Bacteria</taxon>
        <taxon>Bacillati</taxon>
        <taxon>Bacillota</taxon>
        <taxon>Clostridia</taxon>
        <taxon>Eubacteriales</taxon>
        <taxon>Clostridiaceae</taxon>
        <taxon>Clostridium</taxon>
    </lineage>
</organism>
<accession>A0ABR8PUV4</accession>
<evidence type="ECO:0000313" key="3">
    <source>
        <dbReference type="Proteomes" id="UP000627781"/>
    </source>
</evidence>
<dbReference type="RefSeq" id="WP_143317098.1">
    <property type="nucleotide sequence ID" value="NZ_JACSRA010000017.1"/>
</dbReference>
<evidence type="ECO:0000313" key="2">
    <source>
        <dbReference type="EMBL" id="MBD7911941.1"/>
    </source>
</evidence>
<evidence type="ECO:0000256" key="1">
    <source>
        <dbReference type="SAM" id="Phobius"/>
    </source>
</evidence>
<feature type="transmembrane region" description="Helical" evidence="1">
    <location>
        <begin position="50"/>
        <end position="70"/>
    </location>
</feature>
<reference evidence="2 3" key="1">
    <citation type="submission" date="2020-08" db="EMBL/GenBank/DDBJ databases">
        <title>A Genomic Blueprint of the Chicken Gut Microbiome.</title>
        <authorList>
            <person name="Gilroy R."/>
            <person name="Ravi A."/>
            <person name="Getino M."/>
            <person name="Pursley I."/>
            <person name="Horton D.L."/>
            <person name="Alikhan N.-F."/>
            <person name="Baker D."/>
            <person name="Gharbi K."/>
            <person name="Hall N."/>
            <person name="Watson M."/>
            <person name="Adriaenssens E.M."/>
            <person name="Foster-Nyarko E."/>
            <person name="Jarju S."/>
            <person name="Secka A."/>
            <person name="Antonio M."/>
            <person name="Oren A."/>
            <person name="Chaudhuri R."/>
            <person name="La Ragione R.M."/>
            <person name="Hildebrand F."/>
            <person name="Pallen M.J."/>
        </authorList>
    </citation>
    <scope>NUCLEOTIDE SEQUENCE [LARGE SCALE GENOMIC DNA]</scope>
    <source>
        <strain evidence="2 3">Sa3CVN1</strain>
    </source>
</reference>
<dbReference type="EMBL" id="JACSRA010000017">
    <property type="protein sequence ID" value="MBD7911941.1"/>
    <property type="molecule type" value="Genomic_DNA"/>
</dbReference>
<sequence>MEYNNEDEKLGGGIITICVLHFIGLALTLLTLVGSFLMKDQLAQLGATTSTFVISAIISITLSVGCILILNKTKIGIILYYIAAIANLINTILYGFSITSIISVLFLPTLMGIFLNQKKELFGFKNK</sequence>
<feature type="transmembrane region" description="Helical" evidence="1">
    <location>
        <begin position="12"/>
        <end position="38"/>
    </location>
</feature>
<protein>
    <submittedName>
        <fullName evidence="2">Uncharacterized protein</fullName>
    </submittedName>
</protein>
<name>A0ABR8PUV4_9CLOT</name>
<feature type="transmembrane region" description="Helical" evidence="1">
    <location>
        <begin position="100"/>
        <end position="117"/>
    </location>
</feature>